<dbReference type="InterPro" id="IPR036097">
    <property type="entry name" value="HisK_dim/P_sf"/>
</dbReference>
<dbReference type="Pfam" id="PF13426">
    <property type="entry name" value="PAS_9"/>
    <property type="match status" value="1"/>
</dbReference>
<dbReference type="Gene3D" id="1.10.287.130">
    <property type="match status" value="1"/>
</dbReference>
<evidence type="ECO:0000259" key="15">
    <source>
        <dbReference type="PROSITE" id="PS50112"/>
    </source>
</evidence>
<dbReference type="RefSeq" id="WP_163674052.1">
    <property type="nucleotide sequence ID" value="NZ_JAAIYP010000007.1"/>
</dbReference>
<dbReference type="SMART" id="SM00388">
    <property type="entry name" value="HisKA"/>
    <property type="match status" value="1"/>
</dbReference>
<dbReference type="PROSITE" id="PS50109">
    <property type="entry name" value="HIS_KIN"/>
    <property type="match status" value="1"/>
</dbReference>
<dbReference type="Gene3D" id="3.30.450.20">
    <property type="entry name" value="PAS domain"/>
    <property type="match status" value="2"/>
</dbReference>
<dbReference type="InterPro" id="IPR035965">
    <property type="entry name" value="PAS-like_dom_sf"/>
</dbReference>
<evidence type="ECO:0000256" key="7">
    <source>
        <dbReference type="ARBA" id="ARBA00022777"/>
    </source>
</evidence>
<evidence type="ECO:0000256" key="9">
    <source>
        <dbReference type="ARBA" id="ARBA00023012"/>
    </source>
</evidence>
<feature type="region of interest" description="Disordered" evidence="12">
    <location>
        <begin position="512"/>
        <end position="533"/>
    </location>
</feature>
<keyword evidence="4" id="KW-0597">Phosphoprotein</keyword>
<keyword evidence="11" id="KW-0175">Coiled coil</keyword>
<evidence type="ECO:0000256" key="12">
    <source>
        <dbReference type="SAM" id="MobiDB-lite"/>
    </source>
</evidence>
<evidence type="ECO:0000256" key="5">
    <source>
        <dbReference type="ARBA" id="ARBA00022679"/>
    </source>
</evidence>
<dbReference type="PANTHER" id="PTHR43047:SF72">
    <property type="entry name" value="OSMOSENSING HISTIDINE PROTEIN KINASE SLN1"/>
    <property type="match status" value="1"/>
</dbReference>
<dbReference type="CDD" id="cd16922">
    <property type="entry name" value="HATPase_EvgS-ArcB-TorS-like"/>
    <property type="match status" value="1"/>
</dbReference>
<comment type="catalytic activity">
    <reaction evidence="1">
        <text>ATP + protein L-histidine = ADP + protein N-phospho-L-histidine.</text>
        <dbReference type="EC" id="2.7.13.3"/>
    </reaction>
</comment>
<dbReference type="SMART" id="SM00387">
    <property type="entry name" value="HATPase_c"/>
    <property type="match status" value="1"/>
</dbReference>
<feature type="domain" description="PAS" evidence="15">
    <location>
        <begin position="466"/>
        <end position="502"/>
    </location>
</feature>
<dbReference type="FunFam" id="1.10.287.130:FF:000038">
    <property type="entry name" value="Sensory transduction histidine kinase"/>
    <property type="match status" value="1"/>
</dbReference>
<keyword evidence="6" id="KW-0547">Nucleotide-binding</keyword>
<comment type="subcellular location">
    <subcellularLocation>
        <location evidence="2">Membrane</location>
    </subcellularLocation>
</comment>
<keyword evidence="18" id="KW-1185">Reference proteome</keyword>
<evidence type="ECO:0000256" key="11">
    <source>
        <dbReference type="SAM" id="Coils"/>
    </source>
</evidence>
<dbReference type="Pfam" id="PF13188">
    <property type="entry name" value="PAS_8"/>
    <property type="match status" value="1"/>
</dbReference>
<keyword evidence="5" id="KW-0808">Transferase</keyword>
<dbReference type="Pfam" id="PF02518">
    <property type="entry name" value="HATPase_c"/>
    <property type="match status" value="1"/>
</dbReference>
<dbReference type="InterPro" id="IPR013587">
    <property type="entry name" value="Nitrate/nitrite_sensing"/>
</dbReference>
<dbReference type="Proteomes" id="UP000480684">
    <property type="component" value="Unassembled WGS sequence"/>
</dbReference>
<keyword evidence="7" id="KW-0418">Kinase</keyword>
<evidence type="ECO:0000313" key="17">
    <source>
        <dbReference type="EMBL" id="NFV78781.1"/>
    </source>
</evidence>
<feature type="domain" description="PAC" evidence="16">
    <location>
        <begin position="411"/>
        <end position="465"/>
    </location>
</feature>
<dbReference type="CDD" id="cd00082">
    <property type="entry name" value="HisKA"/>
    <property type="match status" value="1"/>
</dbReference>
<evidence type="ECO:0000259" key="16">
    <source>
        <dbReference type="PROSITE" id="PS50113"/>
    </source>
</evidence>
<dbReference type="PANTHER" id="PTHR43047">
    <property type="entry name" value="TWO-COMPONENT HISTIDINE PROTEIN KINASE"/>
    <property type="match status" value="1"/>
</dbReference>
<dbReference type="InterPro" id="IPR036890">
    <property type="entry name" value="HATPase_C_sf"/>
</dbReference>
<evidence type="ECO:0000256" key="3">
    <source>
        <dbReference type="ARBA" id="ARBA00012438"/>
    </source>
</evidence>
<dbReference type="GO" id="GO:0000155">
    <property type="term" value="F:phosphorelay sensor kinase activity"/>
    <property type="evidence" value="ECO:0007669"/>
    <property type="project" value="InterPro"/>
</dbReference>
<feature type="coiled-coil region" evidence="11">
    <location>
        <begin position="446"/>
        <end position="476"/>
    </location>
</feature>
<dbReference type="InterPro" id="IPR000700">
    <property type="entry name" value="PAS-assoc_C"/>
</dbReference>
<feature type="transmembrane region" description="Helical" evidence="13">
    <location>
        <begin position="307"/>
        <end position="327"/>
    </location>
</feature>
<evidence type="ECO:0000256" key="13">
    <source>
        <dbReference type="SAM" id="Phobius"/>
    </source>
</evidence>
<feature type="domain" description="PAS" evidence="15">
    <location>
        <begin position="340"/>
        <end position="397"/>
    </location>
</feature>
<dbReference type="InterPro" id="IPR004358">
    <property type="entry name" value="Sig_transdc_His_kin-like_C"/>
</dbReference>
<evidence type="ECO:0000256" key="6">
    <source>
        <dbReference type="ARBA" id="ARBA00022741"/>
    </source>
</evidence>
<gene>
    <name evidence="17" type="ORF">G4223_01440</name>
</gene>
<name>A0A7C9QS22_9PROT</name>
<comment type="caution">
    <text evidence="17">The sequence shown here is derived from an EMBL/GenBank/DDBJ whole genome shotgun (WGS) entry which is preliminary data.</text>
</comment>
<sequence length="818" mass="90475">MSSAPSTPFRHKRFRLIGRNRLALAVLAPVLVLVVFSTYVVNEKLSTYQRSADLLIAAQLARAAQGLSRELESERGLSALYVGTGRQSWREELDAQRANTDGRAEDFRQVVLTPKASALFGAARTDLGLGQLDALRALVDGDGALTEVLEGYGRLISTLVSRASKLPTADLSTLIAAYVDLSQMKDRATRERAIGASWLLQEPGPERDAMLRQLIEAEAERKAFEQSFRTHASAEQLDLYDSVVRGPLLAEIRRLHDQIVEQRLSLADTDTWHRTHLALTELLGLAEEKLATETEAHIHANLVSAQVTFYLVLLGMVALVLFALETLRRSERRATRAEDQSRKLFRAVEQSPVSVMITDTAGLIEYVNPAFTTMTGYSRVEVLGHNPRLLRSSMTPDHVYRELWKTIGDGHDWRGEIVNLRHDGSTYWERMTVAPVKGIDGTVENYIALKEDVTEVHNLRQALEREHANVRRLLEAIHDGIALTDAEGRFQYANPALVAQFGSTDGRTATEVFGTPIPVPGGDENSRRSEWRSPRSGRVYDLSSTWVATPEGGMWLLLVFHDITVRKQAEEAMTSAREAAELANRAKSEFLATMSHELRTPLNAIIGFSEIIEQQLLGPIDQGQYCEYAHDINESGKHLLQLINDILDVARLEVGRVVLREEEADPVALIQSSLAMVRERAEAGQVEVFTELPPDVPHLWADPRRLKQVLVNVLGNAVKFTPAGGSVTVRLACEFDALSITVTDTGIGIRPEDLAKVMAPFGQADSSMARRYEGSGLGLPLSRKLMDLHGGALRLESRPGAGTTVTLRFPAERLRPAA</sequence>
<keyword evidence="8" id="KW-0067">ATP-binding</keyword>
<keyword evidence="10 13" id="KW-0472">Membrane</keyword>
<feature type="compositionally biased region" description="Basic and acidic residues" evidence="12">
    <location>
        <begin position="524"/>
        <end position="533"/>
    </location>
</feature>
<evidence type="ECO:0000313" key="18">
    <source>
        <dbReference type="Proteomes" id="UP000480684"/>
    </source>
</evidence>
<organism evidence="17 18">
    <name type="scientific">Magnetospirillum aberrantis SpK</name>
    <dbReference type="NCBI Taxonomy" id="908842"/>
    <lineage>
        <taxon>Bacteria</taxon>
        <taxon>Pseudomonadati</taxon>
        <taxon>Pseudomonadota</taxon>
        <taxon>Alphaproteobacteria</taxon>
        <taxon>Rhodospirillales</taxon>
        <taxon>Rhodospirillaceae</taxon>
        <taxon>Magnetospirillum</taxon>
    </lineage>
</organism>
<feature type="domain" description="Histidine kinase" evidence="14">
    <location>
        <begin position="593"/>
        <end position="813"/>
    </location>
</feature>
<dbReference type="SMART" id="SM00086">
    <property type="entry name" value="PAC"/>
    <property type="match status" value="1"/>
</dbReference>
<dbReference type="InterPro" id="IPR005467">
    <property type="entry name" value="His_kinase_dom"/>
</dbReference>
<dbReference type="FunFam" id="3.30.565.10:FF:000006">
    <property type="entry name" value="Sensor histidine kinase WalK"/>
    <property type="match status" value="1"/>
</dbReference>
<dbReference type="InterPro" id="IPR003661">
    <property type="entry name" value="HisK_dim/P_dom"/>
</dbReference>
<dbReference type="SMART" id="SM00091">
    <property type="entry name" value="PAS"/>
    <property type="match status" value="2"/>
</dbReference>
<dbReference type="SUPFAM" id="SSF47384">
    <property type="entry name" value="Homodimeric domain of signal transducing histidine kinase"/>
    <property type="match status" value="1"/>
</dbReference>
<dbReference type="CDD" id="cd00130">
    <property type="entry name" value="PAS"/>
    <property type="match status" value="2"/>
</dbReference>
<keyword evidence="13" id="KW-0812">Transmembrane</keyword>
<dbReference type="GO" id="GO:0005886">
    <property type="term" value="C:plasma membrane"/>
    <property type="evidence" value="ECO:0007669"/>
    <property type="project" value="TreeGrafter"/>
</dbReference>
<dbReference type="SUPFAM" id="SSF55785">
    <property type="entry name" value="PYP-like sensor domain (PAS domain)"/>
    <property type="match status" value="2"/>
</dbReference>
<dbReference type="Gene3D" id="3.30.565.10">
    <property type="entry name" value="Histidine kinase-like ATPase, C-terminal domain"/>
    <property type="match status" value="1"/>
</dbReference>
<evidence type="ECO:0000256" key="2">
    <source>
        <dbReference type="ARBA" id="ARBA00004370"/>
    </source>
</evidence>
<dbReference type="NCBIfam" id="TIGR00229">
    <property type="entry name" value="sensory_box"/>
    <property type="match status" value="1"/>
</dbReference>
<protein>
    <recommendedName>
        <fullName evidence="3">histidine kinase</fullName>
        <ecNumber evidence="3">2.7.13.3</ecNumber>
    </recommendedName>
</protein>
<accession>A0A7C9QS22</accession>
<evidence type="ECO:0000259" key="14">
    <source>
        <dbReference type="PROSITE" id="PS50109"/>
    </source>
</evidence>
<dbReference type="GO" id="GO:0005524">
    <property type="term" value="F:ATP binding"/>
    <property type="evidence" value="ECO:0007669"/>
    <property type="project" value="UniProtKB-KW"/>
</dbReference>
<dbReference type="InterPro" id="IPR000014">
    <property type="entry name" value="PAS"/>
</dbReference>
<evidence type="ECO:0000256" key="1">
    <source>
        <dbReference type="ARBA" id="ARBA00000085"/>
    </source>
</evidence>
<dbReference type="InterPro" id="IPR001610">
    <property type="entry name" value="PAC"/>
</dbReference>
<evidence type="ECO:0000256" key="4">
    <source>
        <dbReference type="ARBA" id="ARBA00022553"/>
    </source>
</evidence>
<dbReference type="EMBL" id="JAAIYP010000007">
    <property type="protein sequence ID" value="NFV78781.1"/>
    <property type="molecule type" value="Genomic_DNA"/>
</dbReference>
<dbReference type="GO" id="GO:0009927">
    <property type="term" value="F:histidine phosphotransfer kinase activity"/>
    <property type="evidence" value="ECO:0007669"/>
    <property type="project" value="TreeGrafter"/>
</dbReference>
<dbReference type="AlphaFoldDB" id="A0A7C9QS22"/>
<proteinExistence type="predicted"/>
<dbReference type="Pfam" id="PF00512">
    <property type="entry name" value="HisKA"/>
    <property type="match status" value="1"/>
</dbReference>
<dbReference type="PROSITE" id="PS50113">
    <property type="entry name" value="PAC"/>
    <property type="match status" value="1"/>
</dbReference>
<dbReference type="PROSITE" id="PS50112">
    <property type="entry name" value="PAS"/>
    <property type="match status" value="2"/>
</dbReference>
<keyword evidence="9" id="KW-0902">Two-component regulatory system</keyword>
<evidence type="ECO:0000256" key="8">
    <source>
        <dbReference type="ARBA" id="ARBA00022840"/>
    </source>
</evidence>
<evidence type="ECO:0000256" key="10">
    <source>
        <dbReference type="ARBA" id="ARBA00023136"/>
    </source>
</evidence>
<dbReference type="PRINTS" id="PR00344">
    <property type="entry name" value="BCTRLSENSOR"/>
</dbReference>
<keyword evidence="13" id="KW-1133">Transmembrane helix</keyword>
<dbReference type="SUPFAM" id="SSF55874">
    <property type="entry name" value="ATPase domain of HSP90 chaperone/DNA topoisomerase II/histidine kinase"/>
    <property type="match status" value="1"/>
</dbReference>
<dbReference type="Pfam" id="PF08376">
    <property type="entry name" value="NIT"/>
    <property type="match status" value="1"/>
</dbReference>
<dbReference type="InterPro" id="IPR003594">
    <property type="entry name" value="HATPase_dom"/>
</dbReference>
<dbReference type="EC" id="2.7.13.3" evidence="3"/>
<reference evidence="17 18" key="1">
    <citation type="submission" date="2020-02" db="EMBL/GenBank/DDBJ databases">
        <authorList>
            <person name="Dziuba M."/>
            <person name="Kuznetsov B."/>
            <person name="Mardanov A."/>
            <person name="Ravin N."/>
            <person name="Grouzdev D."/>
        </authorList>
    </citation>
    <scope>NUCLEOTIDE SEQUENCE [LARGE SCALE GENOMIC DNA]</scope>
    <source>
        <strain evidence="17 18">SpK</strain>
    </source>
</reference>